<evidence type="ECO:0000259" key="2">
    <source>
        <dbReference type="Pfam" id="PF01266"/>
    </source>
</evidence>
<gene>
    <name evidence="3" type="ORF">GCM10022228_07500</name>
</gene>
<dbReference type="Gene3D" id="3.30.9.10">
    <property type="entry name" value="D-Amino Acid Oxidase, subunit A, domain 2"/>
    <property type="match status" value="1"/>
</dbReference>
<protein>
    <submittedName>
        <fullName evidence="3">FAD-binding oxidoreductase</fullName>
    </submittedName>
</protein>
<dbReference type="EMBL" id="BAAAZT010000028">
    <property type="protein sequence ID" value="GAA3899480.1"/>
    <property type="molecule type" value="Genomic_DNA"/>
</dbReference>
<reference evidence="4" key="1">
    <citation type="journal article" date="2019" name="Int. J. Syst. Evol. Microbiol.">
        <title>The Global Catalogue of Microorganisms (GCM) 10K type strain sequencing project: providing services to taxonomists for standard genome sequencing and annotation.</title>
        <authorList>
            <consortium name="The Broad Institute Genomics Platform"/>
            <consortium name="The Broad Institute Genome Sequencing Center for Infectious Disease"/>
            <person name="Wu L."/>
            <person name="Ma J."/>
        </authorList>
    </citation>
    <scope>NUCLEOTIDE SEQUENCE [LARGE SCALE GENOMIC DNA]</scope>
    <source>
        <strain evidence="4">JCM 16914</strain>
    </source>
</reference>
<sequence length="427" mass="47432">MARRTLVLGAGMVGVSIAWHLAKRGREVVLIDRREPGRETSFGNAGIIQREAVRPYAFPRDMKTLLGVLPNQRVDIRYRPAGMLHAATPLLRYWHNSGPSGYRRIVPEYAALIMRCLTTHAPMIKAAGAEALIRHDGFLELFRTQQRLDKRLAEAEDNRRRFDVRFQVLDREALTAKEPALSHDVIGAIHWLDPWTVTDPGALVAAYARAFEAEGGECRQGDITEVTQTQGGWRVTTTEETLEADDVVMALGPWAGRWLKPLGYHFPTFVKRGYHMHYAHRDQDAHQDSTRGAAAEKPRLNSWVMDAEVGYLLAPMDAGVRLTTGAELDDLDAPAHVSQLAAAEKVARSLVPLGPRRDEEVWKGARPCLPDMKPVIGPAPRHQGLWLAFGHGHQGFTLGPATGELLAGMMDGEPTAIDMSPYRADRF</sequence>
<name>A0ABP7LH28_9GAMM</name>
<dbReference type="PANTHER" id="PTHR13847:SF289">
    <property type="entry name" value="GLYCINE OXIDASE"/>
    <property type="match status" value="1"/>
</dbReference>
<dbReference type="SUPFAM" id="SSF51905">
    <property type="entry name" value="FAD/NAD(P)-binding domain"/>
    <property type="match status" value="1"/>
</dbReference>
<organism evidence="3 4">
    <name type="scientific">Halomonas cibimaris</name>
    <dbReference type="NCBI Taxonomy" id="657012"/>
    <lineage>
        <taxon>Bacteria</taxon>
        <taxon>Pseudomonadati</taxon>
        <taxon>Pseudomonadota</taxon>
        <taxon>Gammaproteobacteria</taxon>
        <taxon>Oceanospirillales</taxon>
        <taxon>Halomonadaceae</taxon>
        <taxon>Halomonas</taxon>
    </lineage>
</organism>
<dbReference type="InterPro" id="IPR036188">
    <property type="entry name" value="FAD/NAD-bd_sf"/>
</dbReference>
<dbReference type="RefSeq" id="WP_344702472.1">
    <property type="nucleotide sequence ID" value="NZ_BAAAZT010000028.1"/>
</dbReference>
<proteinExistence type="predicted"/>
<keyword evidence="1" id="KW-0560">Oxidoreductase</keyword>
<accession>A0ABP7LH28</accession>
<dbReference type="Pfam" id="PF01266">
    <property type="entry name" value="DAO"/>
    <property type="match status" value="1"/>
</dbReference>
<keyword evidence="4" id="KW-1185">Reference proteome</keyword>
<feature type="domain" description="FAD dependent oxidoreductase" evidence="2">
    <location>
        <begin position="5"/>
        <end position="407"/>
    </location>
</feature>
<evidence type="ECO:0000256" key="1">
    <source>
        <dbReference type="ARBA" id="ARBA00023002"/>
    </source>
</evidence>
<comment type="caution">
    <text evidence="3">The sequence shown here is derived from an EMBL/GenBank/DDBJ whole genome shotgun (WGS) entry which is preliminary data.</text>
</comment>
<evidence type="ECO:0000313" key="3">
    <source>
        <dbReference type="EMBL" id="GAA3899480.1"/>
    </source>
</evidence>
<dbReference type="SUPFAM" id="SSF54373">
    <property type="entry name" value="FAD-linked reductases, C-terminal domain"/>
    <property type="match status" value="1"/>
</dbReference>
<dbReference type="PANTHER" id="PTHR13847">
    <property type="entry name" value="SARCOSINE DEHYDROGENASE-RELATED"/>
    <property type="match status" value="1"/>
</dbReference>
<dbReference type="Proteomes" id="UP001500133">
    <property type="component" value="Unassembled WGS sequence"/>
</dbReference>
<dbReference type="Gene3D" id="3.50.50.60">
    <property type="entry name" value="FAD/NAD(P)-binding domain"/>
    <property type="match status" value="2"/>
</dbReference>
<dbReference type="InterPro" id="IPR006076">
    <property type="entry name" value="FAD-dep_OxRdtase"/>
</dbReference>
<evidence type="ECO:0000313" key="4">
    <source>
        <dbReference type="Proteomes" id="UP001500133"/>
    </source>
</evidence>